<reference evidence="3" key="1">
    <citation type="submission" date="2022-07" db="EMBL/GenBank/DDBJ databases">
        <authorList>
            <person name="Macas J."/>
            <person name="Novak P."/>
            <person name="Neumann P."/>
        </authorList>
    </citation>
    <scope>NUCLEOTIDE SEQUENCE</scope>
</reference>
<keyword evidence="1" id="KW-0472">Membrane</keyword>
<proteinExistence type="predicted"/>
<accession>A0A9P0ZI85</accession>
<evidence type="ECO:0000313" key="4">
    <source>
        <dbReference type="Proteomes" id="UP001152484"/>
    </source>
</evidence>
<feature type="signal peptide" evidence="2">
    <location>
        <begin position="1"/>
        <end position="20"/>
    </location>
</feature>
<dbReference type="Proteomes" id="UP001152484">
    <property type="component" value="Unassembled WGS sequence"/>
</dbReference>
<dbReference type="EMBL" id="CAMAPE010000038">
    <property type="protein sequence ID" value="CAH9101245.1"/>
    <property type="molecule type" value="Genomic_DNA"/>
</dbReference>
<feature type="chain" id="PRO_5040412542" evidence="2">
    <location>
        <begin position="21"/>
        <end position="61"/>
    </location>
</feature>
<keyword evidence="1" id="KW-0812">Transmembrane</keyword>
<name>A0A9P0ZI85_CUSEU</name>
<feature type="transmembrane region" description="Helical" evidence="1">
    <location>
        <begin position="39"/>
        <end position="59"/>
    </location>
</feature>
<keyword evidence="2" id="KW-0732">Signal</keyword>
<comment type="caution">
    <text evidence="3">The sequence shown here is derived from an EMBL/GenBank/DDBJ whole genome shotgun (WGS) entry which is preliminary data.</text>
</comment>
<protein>
    <submittedName>
        <fullName evidence="3">Uncharacterized protein</fullName>
    </submittedName>
</protein>
<evidence type="ECO:0000256" key="1">
    <source>
        <dbReference type="SAM" id="Phobius"/>
    </source>
</evidence>
<evidence type="ECO:0000256" key="2">
    <source>
        <dbReference type="SAM" id="SignalP"/>
    </source>
</evidence>
<keyword evidence="1" id="KW-1133">Transmembrane helix</keyword>
<dbReference type="AlphaFoldDB" id="A0A9P0ZI85"/>
<keyword evidence="4" id="KW-1185">Reference proteome</keyword>
<evidence type="ECO:0000313" key="3">
    <source>
        <dbReference type="EMBL" id="CAH9101245.1"/>
    </source>
</evidence>
<organism evidence="3 4">
    <name type="scientific">Cuscuta europaea</name>
    <name type="common">European dodder</name>
    <dbReference type="NCBI Taxonomy" id="41803"/>
    <lineage>
        <taxon>Eukaryota</taxon>
        <taxon>Viridiplantae</taxon>
        <taxon>Streptophyta</taxon>
        <taxon>Embryophyta</taxon>
        <taxon>Tracheophyta</taxon>
        <taxon>Spermatophyta</taxon>
        <taxon>Magnoliopsida</taxon>
        <taxon>eudicotyledons</taxon>
        <taxon>Gunneridae</taxon>
        <taxon>Pentapetalae</taxon>
        <taxon>asterids</taxon>
        <taxon>lamiids</taxon>
        <taxon>Solanales</taxon>
        <taxon>Convolvulaceae</taxon>
        <taxon>Cuscuteae</taxon>
        <taxon>Cuscuta</taxon>
        <taxon>Cuscuta subgen. Cuscuta</taxon>
    </lineage>
</organism>
<gene>
    <name evidence="3" type="ORF">CEURO_LOCUS15290</name>
</gene>
<sequence length="61" mass="6992">MTRHLMLPLFLLSNLYNCLIAPTHEKSYLPHRLLYNSSLIHLIGPPTMYIFVGTVRAIAIL</sequence>